<dbReference type="AlphaFoldDB" id="A0A1G7CTH7"/>
<reference evidence="2 3" key="1">
    <citation type="submission" date="2016-10" db="EMBL/GenBank/DDBJ databases">
        <authorList>
            <person name="de Groot N.N."/>
        </authorList>
    </citation>
    <scope>NUCLEOTIDE SEQUENCE [LARGE SCALE GENOMIC DNA]</scope>
    <source>
        <strain evidence="2 3">JCM 11308</strain>
    </source>
</reference>
<sequence length="136" mass="14251">MTSTIMTAAGYRTRTRTNPTVPATVSPHRRNQPVSSESINPLISNTGNAPRTEFSGNPDPSESSRTPTEPDAGNASYTCADVLFPLDDGTPSAEGACSVLFHALDKAFKVGEFATSAFDRLCNGAPVTTGDLSELA</sequence>
<dbReference type="EMBL" id="FNAB01000017">
    <property type="protein sequence ID" value="SDE42553.1"/>
    <property type="molecule type" value="Genomic_DNA"/>
</dbReference>
<evidence type="ECO:0000256" key="1">
    <source>
        <dbReference type="SAM" id="MobiDB-lite"/>
    </source>
</evidence>
<proteinExistence type="predicted"/>
<accession>A0A1G7CTH7</accession>
<feature type="compositionally biased region" description="Polar residues" evidence="1">
    <location>
        <begin position="32"/>
        <end position="67"/>
    </location>
</feature>
<name>A0A1G7CTH7_9NOCA</name>
<evidence type="ECO:0000313" key="3">
    <source>
        <dbReference type="Proteomes" id="UP000199417"/>
    </source>
</evidence>
<evidence type="ECO:0000313" key="2">
    <source>
        <dbReference type="EMBL" id="SDE42553.1"/>
    </source>
</evidence>
<feature type="region of interest" description="Disordered" evidence="1">
    <location>
        <begin position="1"/>
        <end position="76"/>
    </location>
</feature>
<organism evidence="2 3">
    <name type="scientific">Rhodococcus tukisamuensis</name>
    <dbReference type="NCBI Taxonomy" id="168276"/>
    <lineage>
        <taxon>Bacteria</taxon>
        <taxon>Bacillati</taxon>
        <taxon>Actinomycetota</taxon>
        <taxon>Actinomycetes</taxon>
        <taxon>Mycobacteriales</taxon>
        <taxon>Nocardiaceae</taxon>
        <taxon>Rhodococcus</taxon>
    </lineage>
</organism>
<dbReference type="Proteomes" id="UP000199417">
    <property type="component" value="Unassembled WGS sequence"/>
</dbReference>
<protein>
    <submittedName>
        <fullName evidence="2">Uncharacterized protein</fullName>
    </submittedName>
</protein>
<gene>
    <name evidence="2" type="ORF">SAMN05444580_1177</name>
</gene>
<keyword evidence="3" id="KW-1185">Reference proteome</keyword>